<organism evidence="1 2">
    <name type="scientific">Romanomermis culicivorax</name>
    <name type="common">Nematode worm</name>
    <dbReference type="NCBI Taxonomy" id="13658"/>
    <lineage>
        <taxon>Eukaryota</taxon>
        <taxon>Metazoa</taxon>
        <taxon>Ecdysozoa</taxon>
        <taxon>Nematoda</taxon>
        <taxon>Enoplea</taxon>
        <taxon>Dorylaimia</taxon>
        <taxon>Mermithida</taxon>
        <taxon>Mermithoidea</taxon>
        <taxon>Mermithidae</taxon>
        <taxon>Romanomermis</taxon>
    </lineage>
</organism>
<dbReference type="Proteomes" id="UP000887565">
    <property type="component" value="Unplaced"/>
</dbReference>
<sequence>MVTFEVKRVNNLIPWKKGRNKEKERKAPNGEVAGIRGVVCGDKITCLRTPDSSIICCTMWPGGTCNGSAMGGGELWLLTIRTVAGPIIITRKKIRIFIFAKTVETVRVTLHRLDVLRRNRGPKVRFFR</sequence>
<dbReference type="WBParaSite" id="nRc.2.0.1.t30959-RA">
    <property type="protein sequence ID" value="nRc.2.0.1.t30959-RA"/>
    <property type="gene ID" value="nRc.2.0.1.g30959"/>
</dbReference>
<reference evidence="2" key="1">
    <citation type="submission" date="2022-11" db="UniProtKB">
        <authorList>
            <consortium name="WormBaseParasite"/>
        </authorList>
    </citation>
    <scope>IDENTIFICATION</scope>
</reference>
<proteinExistence type="predicted"/>
<evidence type="ECO:0000313" key="1">
    <source>
        <dbReference type="Proteomes" id="UP000887565"/>
    </source>
</evidence>
<keyword evidence="1" id="KW-1185">Reference proteome</keyword>
<name>A0A915JY77_ROMCU</name>
<dbReference type="AlphaFoldDB" id="A0A915JY77"/>
<accession>A0A915JY77</accession>
<protein>
    <submittedName>
        <fullName evidence="2">Uncharacterized protein</fullName>
    </submittedName>
</protein>
<evidence type="ECO:0000313" key="2">
    <source>
        <dbReference type="WBParaSite" id="nRc.2.0.1.t30959-RA"/>
    </source>
</evidence>